<keyword evidence="3" id="KW-1185">Reference proteome</keyword>
<feature type="region of interest" description="Disordered" evidence="1">
    <location>
        <begin position="194"/>
        <end position="225"/>
    </location>
</feature>
<accession>A0ABD1CXV4</accession>
<gene>
    <name evidence="2" type="ORF">pipiens_001389</name>
</gene>
<evidence type="ECO:0000313" key="3">
    <source>
        <dbReference type="Proteomes" id="UP001562425"/>
    </source>
</evidence>
<dbReference type="Proteomes" id="UP001562425">
    <property type="component" value="Unassembled WGS sequence"/>
</dbReference>
<sequence length="400" mass="43940">MEKNSFAKPDADIQWFPCSRNALGPPTDQLHQNPAVPRRPPSLFVPPLPCQHSLPVMLQCLSSALQVLQQTNENCRLMSSIAGFSAEWEAHYNDHFAENHARLQAECQHLLAQQHAIIKSSTSPVNAVHPVDQLDAKHHSTEALPMQKGRKVYTKDDEDTVHDRRELPSINTNVANQVEADATSDVIEACEDPWPDADIPGLASPSTTSGTSSSSTNGCNDVINTGSLTNELPHVSSQLQKPVSSHHLRNFNCSPASVPKHANLFCNDQLIYAVFQVLVAIGTCSTPRTTPSHRPRLRPRTRWKLDNASSVAPIIITGRNGPHHRSWSITSSLFLDARVHFQQQSKLQHPVRVPCIAASTTIHVSINIFSGFTVPSEFVEAIRHSAAGSLTLALIQRMIA</sequence>
<evidence type="ECO:0000256" key="1">
    <source>
        <dbReference type="SAM" id="MobiDB-lite"/>
    </source>
</evidence>
<protein>
    <submittedName>
        <fullName evidence="2">Uncharacterized protein</fullName>
    </submittedName>
</protein>
<proteinExistence type="predicted"/>
<dbReference type="EMBL" id="JBEHCU010008707">
    <property type="protein sequence ID" value="KAL1381273.1"/>
    <property type="molecule type" value="Genomic_DNA"/>
</dbReference>
<reference evidence="2 3" key="1">
    <citation type="submission" date="2024-05" db="EMBL/GenBank/DDBJ databases">
        <title>Culex pipiens pipiens assembly and annotation.</title>
        <authorList>
            <person name="Alout H."/>
            <person name="Durand T."/>
        </authorList>
    </citation>
    <scope>NUCLEOTIDE SEQUENCE [LARGE SCALE GENOMIC DNA]</scope>
    <source>
        <strain evidence="2">HA-2024</strain>
        <tissue evidence="2">Whole body</tissue>
    </source>
</reference>
<comment type="caution">
    <text evidence="2">The sequence shown here is derived from an EMBL/GenBank/DDBJ whole genome shotgun (WGS) entry which is preliminary data.</text>
</comment>
<dbReference type="AlphaFoldDB" id="A0ABD1CXV4"/>
<organism evidence="2 3">
    <name type="scientific">Culex pipiens pipiens</name>
    <name type="common">Northern house mosquito</name>
    <dbReference type="NCBI Taxonomy" id="38569"/>
    <lineage>
        <taxon>Eukaryota</taxon>
        <taxon>Metazoa</taxon>
        <taxon>Ecdysozoa</taxon>
        <taxon>Arthropoda</taxon>
        <taxon>Hexapoda</taxon>
        <taxon>Insecta</taxon>
        <taxon>Pterygota</taxon>
        <taxon>Neoptera</taxon>
        <taxon>Endopterygota</taxon>
        <taxon>Diptera</taxon>
        <taxon>Nematocera</taxon>
        <taxon>Culicoidea</taxon>
        <taxon>Culicidae</taxon>
        <taxon>Culicinae</taxon>
        <taxon>Culicini</taxon>
        <taxon>Culex</taxon>
        <taxon>Culex</taxon>
    </lineage>
</organism>
<evidence type="ECO:0000313" key="2">
    <source>
        <dbReference type="EMBL" id="KAL1381273.1"/>
    </source>
</evidence>
<feature type="compositionally biased region" description="Low complexity" evidence="1">
    <location>
        <begin position="204"/>
        <end position="216"/>
    </location>
</feature>
<name>A0ABD1CXV4_CULPP</name>